<gene>
    <name evidence="3" type="ORF">ALP97_04494</name>
</gene>
<comment type="caution">
    <text evidence="3">The sequence shown here is derived from an EMBL/GenBank/DDBJ whole genome shotgun (WGS) entry which is preliminary data.</text>
</comment>
<dbReference type="InterPro" id="IPR036388">
    <property type="entry name" value="WH-like_DNA-bd_sf"/>
</dbReference>
<dbReference type="SUPFAM" id="SSF46785">
    <property type="entry name" value="Winged helix' DNA-binding domain"/>
    <property type="match status" value="1"/>
</dbReference>
<dbReference type="AlphaFoldDB" id="A0A3M4Q4U7"/>
<feature type="domain" description="Polymerase beta nucleotidyltransferase" evidence="2">
    <location>
        <begin position="109"/>
        <end position="160"/>
    </location>
</feature>
<dbReference type="InterPro" id="IPR036390">
    <property type="entry name" value="WH_DNA-bd_sf"/>
</dbReference>
<proteinExistence type="predicted"/>
<dbReference type="EMBL" id="RBRL01000312">
    <property type="protein sequence ID" value="RMQ85465.1"/>
    <property type="molecule type" value="Genomic_DNA"/>
</dbReference>
<dbReference type="Gene3D" id="1.10.10.10">
    <property type="entry name" value="Winged helix-like DNA-binding domain superfamily/Winged helix DNA-binding domain"/>
    <property type="match status" value="1"/>
</dbReference>
<dbReference type="SUPFAM" id="SSF81301">
    <property type="entry name" value="Nucleotidyltransferase"/>
    <property type="match status" value="1"/>
</dbReference>
<dbReference type="InterPro" id="IPR043519">
    <property type="entry name" value="NT_sf"/>
</dbReference>
<dbReference type="Pfam" id="PF18765">
    <property type="entry name" value="Polbeta"/>
    <property type="match status" value="1"/>
</dbReference>
<reference evidence="3 4" key="1">
    <citation type="submission" date="2018-08" db="EMBL/GenBank/DDBJ databases">
        <title>Recombination of ecologically and evolutionarily significant loci maintains genetic cohesion in the Pseudomonas syringae species complex.</title>
        <authorList>
            <person name="Dillon M."/>
            <person name="Thakur S."/>
            <person name="Almeida R.N.D."/>
            <person name="Weir B.S."/>
            <person name="Guttman D.S."/>
        </authorList>
    </citation>
    <scope>NUCLEOTIDE SEQUENCE [LARGE SCALE GENOMIC DNA]</scope>
    <source>
        <strain evidence="3 4">ICMP 11288</strain>
    </source>
</reference>
<dbReference type="Proteomes" id="UP000277179">
    <property type="component" value="Unassembled WGS sequence"/>
</dbReference>
<evidence type="ECO:0000256" key="1">
    <source>
        <dbReference type="SAM" id="MobiDB-lite"/>
    </source>
</evidence>
<feature type="region of interest" description="Disordered" evidence="1">
    <location>
        <begin position="192"/>
        <end position="213"/>
    </location>
</feature>
<evidence type="ECO:0000313" key="4">
    <source>
        <dbReference type="Proteomes" id="UP000277179"/>
    </source>
</evidence>
<accession>A0A3M4Q4U7</accession>
<evidence type="ECO:0000259" key="2">
    <source>
        <dbReference type="Pfam" id="PF18765"/>
    </source>
</evidence>
<dbReference type="CDD" id="cd05403">
    <property type="entry name" value="NT_KNTase_like"/>
    <property type="match status" value="1"/>
</dbReference>
<sequence>MAAAMQTLPLSTALFTNTQQKVLGLLFGKPGQSFYTNEIARSAQVGKGSLTRELERLQLAGILSMTRQGNQTHYQANPQCPIYSELLAIVRKTLSLDEPLRNALAPFAEQITWAFIYGSIAKGEAHSSSDIDLMLIGQSLNYSEVMEQLMPLEEQLGRTINPTLYTPEDWTSKWNAGNSFVQRVVQQDKINLMGGNPQESMDGQQGKPGEPAT</sequence>
<name>A0A3M4Q4U7_9PSED</name>
<evidence type="ECO:0000313" key="3">
    <source>
        <dbReference type="EMBL" id="RMQ85465.1"/>
    </source>
</evidence>
<protein>
    <recommendedName>
        <fullName evidence="2">Polymerase beta nucleotidyltransferase domain-containing protein</fullName>
    </recommendedName>
</protein>
<organism evidence="3 4">
    <name type="scientific">Pseudomonas salomonii</name>
    <dbReference type="NCBI Taxonomy" id="191391"/>
    <lineage>
        <taxon>Bacteria</taxon>
        <taxon>Pseudomonadati</taxon>
        <taxon>Pseudomonadota</taxon>
        <taxon>Gammaproteobacteria</taxon>
        <taxon>Pseudomonadales</taxon>
        <taxon>Pseudomonadaceae</taxon>
        <taxon>Pseudomonas</taxon>
    </lineage>
</organism>
<dbReference type="InterPro" id="IPR041633">
    <property type="entry name" value="Polbeta"/>
</dbReference>
<dbReference type="Gene3D" id="3.30.460.10">
    <property type="entry name" value="Beta Polymerase, domain 2"/>
    <property type="match status" value="1"/>
</dbReference>